<dbReference type="GO" id="GO:0070182">
    <property type="term" value="F:DNA polymerase binding"/>
    <property type="evidence" value="ECO:0007669"/>
    <property type="project" value="TreeGrafter"/>
</dbReference>
<protein>
    <submittedName>
        <fullName evidence="7">Fanconi anemia</fullName>
    </submittedName>
</protein>
<reference evidence="7" key="2">
    <citation type="submission" date="2013-05" db="EMBL/GenBank/DDBJ databases">
        <authorList>
            <person name="Carter J.-M."/>
            <person name="Baker S.C."/>
            <person name="Pink R."/>
            <person name="Carter D.R.F."/>
            <person name="Collins A."/>
            <person name="Tomlin J."/>
            <person name="Gibbs M."/>
            <person name="Breuker C.J."/>
        </authorList>
    </citation>
    <scope>NUCLEOTIDE SEQUENCE</scope>
    <source>
        <tissue evidence="7">Ovary</tissue>
    </source>
</reference>
<keyword evidence="2" id="KW-1017">Isopeptide bond</keyword>
<name>S4P3T3_9NEOP</name>
<proteinExistence type="inferred from homology"/>
<reference evidence="7" key="1">
    <citation type="journal article" date="2013" name="BMC Genomics">
        <title>Unscrambling butterfly oogenesis.</title>
        <authorList>
            <person name="Carter J.M."/>
            <person name="Baker S.C."/>
            <person name="Pink R."/>
            <person name="Carter D.R."/>
            <person name="Collins A."/>
            <person name="Tomlin J."/>
            <person name="Gibbs M."/>
            <person name="Breuker C.J."/>
        </authorList>
    </citation>
    <scope>NUCLEOTIDE SEQUENCE</scope>
    <source>
        <tissue evidence="7">Ovary</tissue>
    </source>
</reference>
<dbReference type="Pfam" id="PF14631">
    <property type="entry name" value="FancD2"/>
    <property type="match status" value="1"/>
</dbReference>
<dbReference type="GO" id="GO:0000793">
    <property type="term" value="C:condensed chromosome"/>
    <property type="evidence" value="ECO:0007669"/>
    <property type="project" value="TreeGrafter"/>
</dbReference>
<evidence type="ECO:0000256" key="4">
    <source>
        <dbReference type="ARBA" id="ARBA00023242"/>
    </source>
</evidence>
<evidence type="ECO:0000256" key="5">
    <source>
        <dbReference type="ARBA" id="ARBA00093456"/>
    </source>
</evidence>
<keyword evidence="4" id="KW-0539">Nucleus</keyword>
<sequence length="82" mass="8900">MKQLLETLLYKVKAVLAANDCPGAFWMGTLKNKNIDGEVIATQQSIESDGSEEDGDEQLPDDSDDSDNEILNPDSRSASVIV</sequence>
<dbReference type="PANTHER" id="PTHR32086">
    <property type="entry name" value="FANCONI ANEMIA GROUP D2 PROTEIN"/>
    <property type="match status" value="1"/>
</dbReference>
<dbReference type="GO" id="GO:0036297">
    <property type="term" value="P:interstrand cross-link repair"/>
    <property type="evidence" value="ECO:0007669"/>
    <property type="project" value="TreeGrafter"/>
</dbReference>
<keyword evidence="3" id="KW-0832">Ubl conjugation</keyword>
<dbReference type="GO" id="GO:1990918">
    <property type="term" value="P:double-strand break repair involved in meiotic recombination"/>
    <property type="evidence" value="ECO:0007669"/>
    <property type="project" value="TreeGrafter"/>
</dbReference>
<dbReference type="InterPro" id="IPR029448">
    <property type="entry name" value="FANCD2"/>
</dbReference>
<dbReference type="EMBL" id="GAIX01006304">
    <property type="protein sequence ID" value="JAA86256.1"/>
    <property type="molecule type" value="Transcribed_RNA"/>
</dbReference>
<comment type="subcellular location">
    <subcellularLocation>
        <location evidence="1">Nucleus</location>
    </subcellularLocation>
</comment>
<feature type="region of interest" description="Disordered" evidence="6">
    <location>
        <begin position="43"/>
        <end position="82"/>
    </location>
</feature>
<evidence type="ECO:0000256" key="1">
    <source>
        <dbReference type="ARBA" id="ARBA00004123"/>
    </source>
</evidence>
<dbReference type="GO" id="GO:0007129">
    <property type="term" value="P:homologous chromosome pairing at meiosis"/>
    <property type="evidence" value="ECO:0007669"/>
    <property type="project" value="TreeGrafter"/>
</dbReference>
<accession>S4P3T3</accession>
<evidence type="ECO:0000256" key="6">
    <source>
        <dbReference type="SAM" id="MobiDB-lite"/>
    </source>
</evidence>
<evidence type="ECO:0000256" key="3">
    <source>
        <dbReference type="ARBA" id="ARBA00022843"/>
    </source>
</evidence>
<dbReference type="PANTHER" id="PTHR32086:SF0">
    <property type="entry name" value="FANCONI ANEMIA GROUP D2 PROTEIN"/>
    <property type="match status" value="1"/>
</dbReference>
<evidence type="ECO:0000313" key="7">
    <source>
        <dbReference type="EMBL" id="JAA86256.1"/>
    </source>
</evidence>
<comment type="similarity">
    <text evidence="5">Belongs to the Fanconi anemia protein FANCD2 family.</text>
</comment>
<organism evidence="7">
    <name type="scientific">Pararge aegeria</name>
    <name type="common">speckled wood butterfly</name>
    <dbReference type="NCBI Taxonomy" id="116150"/>
    <lineage>
        <taxon>Eukaryota</taxon>
        <taxon>Metazoa</taxon>
        <taxon>Ecdysozoa</taxon>
        <taxon>Arthropoda</taxon>
        <taxon>Hexapoda</taxon>
        <taxon>Insecta</taxon>
        <taxon>Pterygota</taxon>
        <taxon>Neoptera</taxon>
        <taxon>Endopterygota</taxon>
        <taxon>Lepidoptera</taxon>
        <taxon>Glossata</taxon>
        <taxon>Ditrysia</taxon>
        <taxon>Papilionoidea</taxon>
        <taxon>Nymphalidae</taxon>
        <taxon>Satyrinae</taxon>
        <taxon>Satyrini</taxon>
        <taxon>Parargina</taxon>
        <taxon>Pararge</taxon>
    </lineage>
</organism>
<evidence type="ECO:0000256" key="2">
    <source>
        <dbReference type="ARBA" id="ARBA00022499"/>
    </source>
</evidence>
<dbReference type="GO" id="GO:0031573">
    <property type="term" value="P:mitotic intra-S DNA damage checkpoint signaling"/>
    <property type="evidence" value="ECO:0007669"/>
    <property type="project" value="TreeGrafter"/>
</dbReference>
<feature type="compositionally biased region" description="Acidic residues" evidence="6">
    <location>
        <begin position="49"/>
        <end position="68"/>
    </location>
</feature>
<dbReference type="AlphaFoldDB" id="S4P3T3"/>
<dbReference type="GO" id="GO:0005634">
    <property type="term" value="C:nucleus"/>
    <property type="evidence" value="ECO:0007669"/>
    <property type="project" value="UniProtKB-SubCell"/>
</dbReference>